<feature type="repeat" description="WD" evidence="3">
    <location>
        <begin position="1546"/>
        <end position="1580"/>
    </location>
</feature>
<dbReference type="Gene3D" id="3.40.50.1460">
    <property type="match status" value="1"/>
</dbReference>
<dbReference type="SUPFAM" id="SSF50998">
    <property type="entry name" value="Quinoprotein alcohol dehydrogenase-like"/>
    <property type="match status" value="2"/>
</dbReference>
<dbReference type="CDD" id="cd00200">
    <property type="entry name" value="WD40"/>
    <property type="match status" value="2"/>
</dbReference>
<dbReference type="PANTHER" id="PTHR19848:SF8">
    <property type="entry name" value="F-BOX AND WD REPEAT DOMAIN CONTAINING 7"/>
    <property type="match status" value="1"/>
</dbReference>
<dbReference type="Proteomes" id="UP001050975">
    <property type="component" value="Unassembled WGS sequence"/>
</dbReference>
<dbReference type="SUPFAM" id="SSF52540">
    <property type="entry name" value="P-loop containing nucleoside triphosphate hydrolases"/>
    <property type="match status" value="1"/>
</dbReference>
<feature type="repeat" description="WD" evidence="3">
    <location>
        <begin position="1251"/>
        <end position="1267"/>
    </location>
</feature>
<dbReference type="EMBL" id="BLAY01000138">
    <property type="protein sequence ID" value="GET41872.1"/>
    <property type="molecule type" value="Genomic_DNA"/>
</dbReference>
<evidence type="ECO:0000259" key="6">
    <source>
        <dbReference type="Pfam" id="PF20703"/>
    </source>
</evidence>
<dbReference type="PROSITE" id="PS50294">
    <property type="entry name" value="WD_REPEATS_REGION"/>
    <property type="match status" value="11"/>
</dbReference>
<feature type="repeat" description="WD" evidence="3">
    <location>
        <begin position="1455"/>
        <end position="1496"/>
    </location>
</feature>
<dbReference type="InterPro" id="IPR020472">
    <property type="entry name" value="WD40_PAC1"/>
</dbReference>
<dbReference type="SMART" id="SM00320">
    <property type="entry name" value="WD40"/>
    <property type="match status" value="14"/>
</dbReference>
<feature type="repeat" description="WD" evidence="3">
    <location>
        <begin position="1588"/>
        <end position="1622"/>
    </location>
</feature>
<dbReference type="InterPro" id="IPR027417">
    <property type="entry name" value="P-loop_NTPase"/>
</dbReference>
<dbReference type="InterPro" id="IPR001680">
    <property type="entry name" value="WD40_rpt"/>
</dbReference>
<dbReference type="Pfam" id="PF00656">
    <property type="entry name" value="Peptidase_C14"/>
    <property type="match status" value="1"/>
</dbReference>
<accession>A0AAV3XN14</accession>
<dbReference type="GO" id="GO:0004197">
    <property type="term" value="F:cysteine-type endopeptidase activity"/>
    <property type="evidence" value="ECO:0007669"/>
    <property type="project" value="InterPro"/>
</dbReference>
<reference evidence="7" key="1">
    <citation type="submission" date="2019-10" db="EMBL/GenBank/DDBJ databases">
        <title>Draft genome sequece of Microseira wollei NIES-4236.</title>
        <authorList>
            <person name="Yamaguchi H."/>
            <person name="Suzuki S."/>
            <person name="Kawachi M."/>
        </authorList>
    </citation>
    <scope>NUCLEOTIDE SEQUENCE</scope>
    <source>
        <strain evidence="7">NIES-4236</strain>
    </source>
</reference>
<evidence type="ECO:0000256" key="4">
    <source>
        <dbReference type="SAM" id="Phobius"/>
    </source>
</evidence>
<evidence type="ECO:0000256" key="2">
    <source>
        <dbReference type="ARBA" id="ARBA00022737"/>
    </source>
</evidence>
<evidence type="ECO:0000313" key="8">
    <source>
        <dbReference type="Proteomes" id="UP001050975"/>
    </source>
</evidence>
<feature type="domain" description="Novel STAND NTPase 1" evidence="6">
    <location>
        <begin position="338"/>
        <end position="865"/>
    </location>
</feature>
<dbReference type="PANTHER" id="PTHR19848">
    <property type="entry name" value="WD40 REPEAT PROTEIN"/>
    <property type="match status" value="1"/>
</dbReference>
<keyword evidence="4" id="KW-0472">Membrane</keyword>
<dbReference type="InterPro" id="IPR011047">
    <property type="entry name" value="Quinoprotein_ADH-like_sf"/>
</dbReference>
<evidence type="ECO:0000256" key="1">
    <source>
        <dbReference type="ARBA" id="ARBA00022574"/>
    </source>
</evidence>
<dbReference type="GO" id="GO:0006508">
    <property type="term" value="P:proteolysis"/>
    <property type="evidence" value="ECO:0007669"/>
    <property type="project" value="InterPro"/>
</dbReference>
<dbReference type="PROSITE" id="PS50082">
    <property type="entry name" value="WD_REPEATS_2"/>
    <property type="match status" value="13"/>
</dbReference>
<name>A0AAV3XN14_9CYAN</name>
<dbReference type="InterPro" id="IPR019775">
    <property type="entry name" value="WD40_repeat_CS"/>
</dbReference>
<dbReference type="Pfam" id="PF20703">
    <property type="entry name" value="nSTAND1"/>
    <property type="match status" value="1"/>
</dbReference>
<organism evidence="7 8">
    <name type="scientific">Microseira wollei NIES-4236</name>
    <dbReference type="NCBI Taxonomy" id="2530354"/>
    <lineage>
        <taxon>Bacteria</taxon>
        <taxon>Bacillati</taxon>
        <taxon>Cyanobacteriota</taxon>
        <taxon>Cyanophyceae</taxon>
        <taxon>Oscillatoriophycideae</taxon>
        <taxon>Aerosakkonematales</taxon>
        <taxon>Aerosakkonemataceae</taxon>
        <taxon>Microseira</taxon>
    </lineage>
</organism>
<dbReference type="PRINTS" id="PR00320">
    <property type="entry name" value="GPROTEINBRPT"/>
</dbReference>
<feature type="repeat" description="WD" evidence="3">
    <location>
        <begin position="1511"/>
        <end position="1538"/>
    </location>
</feature>
<feature type="repeat" description="WD" evidence="3">
    <location>
        <begin position="1111"/>
        <end position="1146"/>
    </location>
</feature>
<dbReference type="InterPro" id="IPR011600">
    <property type="entry name" value="Pept_C14_caspase"/>
</dbReference>
<dbReference type="InterPro" id="IPR049052">
    <property type="entry name" value="nSTAND1"/>
</dbReference>
<keyword evidence="4" id="KW-0812">Transmembrane</keyword>
<dbReference type="Gene3D" id="2.130.10.10">
    <property type="entry name" value="YVTN repeat-like/Quinoprotein amine dehydrogenase"/>
    <property type="match status" value="5"/>
</dbReference>
<gene>
    <name evidence="7" type="ORF">MiSe_66860</name>
</gene>
<dbReference type="Pfam" id="PF00400">
    <property type="entry name" value="WD40"/>
    <property type="match status" value="13"/>
</dbReference>
<comment type="caution">
    <text evidence="7">The sequence shown here is derived from an EMBL/GenBank/DDBJ whole genome shotgun (WGS) entry which is preliminary data.</text>
</comment>
<feature type="repeat" description="WD" evidence="3">
    <location>
        <begin position="1042"/>
        <end position="1076"/>
    </location>
</feature>
<evidence type="ECO:0000256" key="3">
    <source>
        <dbReference type="PROSITE-ProRule" id="PRU00221"/>
    </source>
</evidence>
<sequence length="1700" mass="189218">MDDKTGKNNGKKSSVINSLNKLDILLRSQIISLSPSIFIMSNFNRNLAVVIGINNYQNGIAELKTAKYDAEEFAKILATDYQYQVELITDDTECQPTLQNIKYLIEEKLPKQIKPTDKDCLIFYFAGHGTPLDSDLGPAGFLLPQDANLREPQTFLSMRALHDALAALSCRHLLVILDCCFAGTFRWSGTRKAIPVPQIIHREHYDRFIRYPAWQVITSAAHNQEALDFLSDKRGTGKDSLHSPFAIALFEALRDTIEFPGKKGVQRKKADLTGDGVITASELYIYLRDCVETRSGERQTPGIWPLSKHDKGEYIFQDPNFDPNTLSKAPKLNENNNPYRGLKPFEEEQARLFFGREELIKSLCDRIHNPDQAIAIVLGASGSGKSSLVKAGLIPYLRQINLVHGWILILTIANAKLRVSLKLLLLNRVEQWQILKPMRPEDTPFVSLARIIFAIANVPATVELDSLNFFNSVLSPKIKQLNSDFLNSKIRNGLTSDETQSVQKELENFNYIADIWKTDNTALKQSVAVEYFEELNGLCQNDIERELLKNSVWNCLTPLSDRLESDPHQFIQIIESWSRQNPGVKLLLVIDQFEELITLNQNHQIKVQQFFKLAEEILAANLSQLCIVVTLRSDFEPRFLESPTVRSYWTKARFPVRAMKSDELRRAIEAPATEMALYFDPPNLVDRLIDEVGQMPGALPLLSFTLSEFYIKLYEKWQQKESSDRALTIDAEFDKEGGIAGSLTRRANLEYNALPDDAHRATMRRVLLRMLAIEGGNSTRRKVPLSEFVYREDAENQRVEKVLECLDKARLIIRGEETGEAYAEPAHDFLVRGWQQLEEWKSQAQQNILVQRELTIDVKNWVEKKAGGLLWDNDPRLLQIRAIFTADKHWFNAHESKFIERSIQRRQLFISLVIGIILSLFGLTIFSLIQLQFSVLREKAARVRNLLVAGKPIDGLLLAVQSAGENRRFHQLMPLVPEAIPPVQSSLLSAIEIPKESNILKAHQRPVTSVTISPNSQIIVSGSSDKTLRLWDFNGKPIGKPFQGQGNWVTAVAFSPNGKLIVSGSNDGTLRLWDLNGNPIAKPFKQQNINLPSSSSNSSYSYYAYGAPTSNLGKNYQVTAVAFNPKNGQIIASGSNDGILRLWDLKGNLKQQFQAHQANITAVAFSPDGKFIVTGSNDKTLRLWDLNGKPIGKPFQGHRGGVTSVAFSPNNKYSGFQMGEVQPNGFVCVAAPLRVPLHKQSRTSYGCKPLYIVSGSEDQTLRLWNLNGNPIGESFRGNVSGVTTVAFSPNSQTIVSGSKDNSIRLWDLNGNQIGQPLQGHTSWLRTVAFSPDGRFIVSGSNDNTVRLWDLQENKRISQTFREATGKDYPGQVWRAAISADGQTIVSGSYDSNGSDGGSVRLWNRQGKPIGKPFQGKGVTVLSIAMSADGKTIVSGSDDGRVRLSNRQGNLIAASSSRHQQRVSAVTISTDGKTIVSGGGDGIVSLWKVEGNQLVELHHLQAYDKDKKSVPVNSVAISPDGATIASGSNDGTIRLWDVQGKLLRSAFQGHPLGIESLAFSRDGKYIASGSEDNTLRLWDFKGNLIGEPFQGHTGWVSAIAFSPNSQFIASGSWDNTVRLWDLQGNPLGDAFEGHKAQVTSVVFSTDGKSIISGSADKTIRTWRAGTWQDWLQIGCNQLRHHPALLNPENETARGAKNTCQL</sequence>
<keyword evidence="4" id="KW-1133">Transmembrane helix</keyword>
<feature type="repeat" description="WD" evidence="3">
    <location>
        <begin position="1000"/>
        <end position="1034"/>
    </location>
</feature>
<dbReference type="InterPro" id="IPR029030">
    <property type="entry name" value="Caspase-like_dom_sf"/>
</dbReference>
<feature type="transmembrane region" description="Helical" evidence="4">
    <location>
        <begin position="908"/>
        <end position="929"/>
    </location>
</feature>
<evidence type="ECO:0000313" key="7">
    <source>
        <dbReference type="EMBL" id="GET41872.1"/>
    </source>
</evidence>
<evidence type="ECO:0000259" key="5">
    <source>
        <dbReference type="Pfam" id="PF00656"/>
    </source>
</evidence>
<dbReference type="SUPFAM" id="SSF52129">
    <property type="entry name" value="Caspase-like"/>
    <property type="match status" value="1"/>
</dbReference>
<keyword evidence="8" id="KW-1185">Reference proteome</keyword>
<keyword evidence="1 3" id="KW-0853">WD repeat</keyword>
<feature type="repeat" description="WD" evidence="3">
    <location>
        <begin position="1413"/>
        <end position="1443"/>
    </location>
</feature>
<feature type="repeat" description="WD" evidence="3">
    <location>
        <begin position="1153"/>
        <end position="1187"/>
    </location>
</feature>
<feature type="repeat" description="WD" evidence="3">
    <location>
        <begin position="1317"/>
        <end position="1358"/>
    </location>
</feature>
<feature type="domain" description="Peptidase C14 caspase" evidence="5">
    <location>
        <begin position="45"/>
        <end position="255"/>
    </location>
</feature>
<proteinExistence type="predicted"/>
<dbReference type="InterPro" id="IPR015943">
    <property type="entry name" value="WD40/YVTN_repeat-like_dom_sf"/>
</dbReference>
<dbReference type="PROSITE" id="PS00678">
    <property type="entry name" value="WD_REPEATS_1"/>
    <property type="match status" value="10"/>
</dbReference>
<keyword evidence="2" id="KW-0677">Repeat</keyword>
<protein>
    <submittedName>
        <fullName evidence="7">Peptidase C14, caspase catalytic subunit p20</fullName>
    </submittedName>
</protein>
<feature type="repeat" description="WD" evidence="3">
    <location>
        <begin position="1275"/>
        <end position="1309"/>
    </location>
</feature>
<dbReference type="Gene3D" id="3.40.50.300">
    <property type="entry name" value="P-loop containing nucleotide triphosphate hydrolases"/>
    <property type="match status" value="1"/>
</dbReference>
<feature type="repeat" description="WD" evidence="3">
    <location>
        <begin position="1630"/>
        <end position="1661"/>
    </location>
</feature>